<evidence type="ECO:0000313" key="2">
    <source>
        <dbReference type="EMBL" id="CAB1448901.1"/>
    </source>
</evidence>
<feature type="transmembrane region" description="Helical" evidence="1">
    <location>
        <begin position="88"/>
        <end position="113"/>
    </location>
</feature>
<evidence type="ECO:0000256" key="1">
    <source>
        <dbReference type="SAM" id="Phobius"/>
    </source>
</evidence>
<dbReference type="AlphaFoldDB" id="A0A9N7VI88"/>
<feature type="transmembrane region" description="Helical" evidence="1">
    <location>
        <begin position="55"/>
        <end position="76"/>
    </location>
</feature>
<evidence type="ECO:0000313" key="3">
    <source>
        <dbReference type="Proteomes" id="UP001153269"/>
    </source>
</evidence>
<name>A0A9N7VI88_PLEPL</name>
<keyword evidence="1" id="KW-0812">Transmembrane</keyword>
<accession>A0A9N7VI88</accession>
<protein>
    <recommendedName>
        <fullName evidence="4">Transmembrane protein</fullName>
    </recommendedName>
</protein>
<keyword evidence="1" id="KW-0472">Membrane</keyword>
<sequence>MTTKMETLDPSTLSDINSAVTYNHQSQTLTLPGGVTSVAGITVVTGGAELSCASCMLAFCFWKILIGFSCVAVGLYDQLSNSGKGTSHLLGMGFVILAFSFVVVGSIVAYDLLTKKERAMTRAHREDGKEVLVERKIIGVCLSGGGEVTCIDWRVVQDEPSRGTATVKEAAVLVESKWNIECLQ</sequence>
<keyword evidence="1" id="KW-1133">Transmembrane helix</keyword>
<reference evidence="2" key="1">
    <citation type="submission" date="2020-03" db="EMBL/GenBank/DDBJ databases">
        <authorList>
            <person name="Weist P."/>
        </authorList>
    </citation>
    <scope>NUCLEOTIDE SEQUENCE</scope>
</reference>
<organism evidence="2 3">
    <name type="scientific">Pleuronectes platessa</name>
    <name type="common">European plaice</name>
    <dbReference type="NCBI Taxonomy" id="8262"/>
    <lineage>
        <taxon>Eukaryota</taxon>
        <taxon>Metazoa</taxon>
        <taxon>Chordata</taxon>
        <taxon>Craniata</taxon>
        <taxon>Vertebrata</taxon>
        <taxon>Euteleostomi</taxon>
        <taxon>Actinopterygii</taxon>
        <taxon>Neopterygii</taxon>
        <taxon>Teleostei</taxon>
        <taxon>Neoteleostei</taxon>
        <taxon>Acanthomorphata</taxon>
        <taxon>Carangaria</taxon>
        <taxon>Pleuronectiformes</taxon>
        <taxon>Pleuronectoidei</taxon>
        <taxon>Pleuronectidae</taxon>
        <taxon>Pleuronectes</taxon>
    </lineage>
</organism>
<dbReference type="EMBL" id="CADEAL010003992">
    <property type="protein sequence ID" value="CAB1448901.1"/>
    <property type="molecule type" value="Genomic_DNA"/>
</dbReference>
<comment type="caution">
    <text evidence="2">The sequence shown here is derived from an EMBL/GenBank/DDBJ whole genome shotgun (WGS) entry which is preliminary data.</text>
</comment>
<keyword evidence="3" id="KW-1185">Reference proteome</keyword>
<dbReference type="Proteomes" id="UP001153269">
    <property type="component" value="Unassembled WGS sequence"/>
</dbReference>
<proteinExistence type="predicted"/>
<gene>
    <name evidence="2" type="ORF">PLEPLA_LOCUS36551</name>
</gene>
<evidence type="ECO:0008006" key="4">
    <source>
        <dbReference type="Google" id="ProtNLM"/>
    </source>
</evidence>